<dbReference type="GeneID" id="121399734"/>
<dbReference type="InterPro" id="IPR036179">
    <property type="entry name" value="Ig-like_dom_sf"/>
</dbReference>
<dbReference type="Proteomes" id="UP000186698">
    <property type="component" value="Chromosome 2L"/>
</dbReference>
<evidence type="ECO:0000313" key="2">
    <source>
        <dbReference type="Proteomes" id="UP000186698"/>
    </source>
</evidence>
<sequence length="265" mass="29357">MSHSGSREEADSSAAVEPSPHGALLTRFLSWHGRLALPNVERTTLSSYASDNRIVVQFYLVKALVPEQFVGAMKTRNLNVLQTHLTLKPGTRSLVPCKFLPVHPIDMTKIKLEWGKLSLEEGKYTPLIQLNSEGIRRHPEIDHRFGLFVPLVKKGNCTLIIDSIDAKDTGVYEVWMALDGRLHEAYPKTKTTISDQKQASGASRANVKLTVMATSIMSTTAETASNQTDYFVMLLDDKHGRTTIIVVIAVLSILSVSALITTIMW</sequence>
<keyword evidence="1" id="KW-1133">Transmembrane helix</keyword>
<gene>
    <name evidence="3" type="primary">LOC121399734</name>
</gene>
<evidence type="ECO:0000256" key="1">
    <source>
        <dbReference type="SAM" id="Phobius"/>
    </source>
</evidence>
<dbReference type="SUPFAM" id="SSF48726">
    <property type="entry name" value="Immunoglobulin"/>
    <property type="match status" value="1"/>
</dbReference>
<keyword evidence="2" id="KW-1185">Reference proteome</keyword>
<reference evidence="3" key="1">
    <citation type="submission" date="2025-08" db="UniProtKB">
        <authorList>
            <consortium name="RefSeq"/>
        </authorList>
    </citation>
    <scope>IDENTIFICATION</scope>
    <source>
        <strain evidence="3">J_2021</strain>
        <tissue evidence="3">Erythrocytes</tissue>
    </source>
</reference>
<dbReference type="RefSeq" id="XP_041437224.1">
    <property type="nucleotide sequence ID" value="XM_041581290.1"/>
</dbReference>
<keyword evidence="1" id="KW-0472">Membrane</keyword>
<organism evidence="2 3">
    <name type="scientific">Xenopus laevis</name>
    <name type="common">African clawed frog</name>
    <dbReference type="NCBI Taxonomy" id="8355"/>
    <lineage>
        <taxon>Eukaryota</taxon>
        <taxon>Metazoa</taxon>
        <taxon>Chordata</taxon>
        <taxon>Craniata</taxon>
        <taxon>Vertebrata</taxon>
        <taxon>Euteleostomi</taxon>
        <taxon>Amphibia</taxon>
        <taxon>Batrachia</taxon>
        <taxon>Anura</taxon>
        <taxon>Pipoidea</taxon>
        <taxon>Pipidae</taxon>
        <taxon>Xenopodinae</taxon>
        <taxon>Xenopus</taxon>
        <taxon>Xenopus</taxon>
    </lineage>
</organism>
<accession>A0A8J1M6B5</accession>
<evidence type="ECO:0000313" key="3">
    <source>
        <dbReference type="RefSeq" id="XP_041437224.1"/>
    </source>
</evidence>
<dbReference type="OrthoDB" id="9948388at2759"/>
<protein>
    <submittedName>
        <fullName evidence="3">Uncharacterized protein LOC121399734</fullName>
    </submittedName>
</protein>
<keyword evidence="1" id="KW-0812">Transmembrane</keyword>
<dbReference type="KEGG" id="xla:121399734"/>
<dbReference type="Gene3D" id="2.60.40.10">
    <property type="entry name" value="Immunoglobulins"/>
    <property type="match status" value="1"/>
</dbReference>
<feature type="transmembrane region" description="Helical" evidence="1">
    <location>
        <begin position="243"/>
        <end position="264"/>
    </location>
</feature>
<dbReference type="AlphaFoldDB" id="A0A8J1M6B5"/>
<dbReference type="InterPro" id="IPR013783">
    <property type="entry name" value="Ig-like_fold"/>
</dbReference>
<name>A0A8J1M6B5_XENLA</name>
<proteinExistence type="predicted"/>